<dbReference type="OrthoDB" id="9815825at2"/>
<proteinExistence type="predicted"/>
<feature type="domain" description="Gfo/Idh/MocA-like oxidoreductase N-terminal" evidence="1">
    <location>
        <begin position="19"/>
        <end position="147"/>
    </location>
</feature>
<dbReference type="InterPro" id="IPR000683">
    <property type="entry name" value="Gfo/Idh/MocA-like_OxRdtase_N"/>
</dbReference>
<evidence type="ECO:0000313" key="3">
    <source>
        <dbReference type="EMBL" id="RID90102.1"/>
    </source>
</evidence>
<protein>
    <submittedName>
        <fullName evidence="3">Gfo/Idh/MocA family oxidoreductase</fullName>
    </submittedName>
</protein>
<evidence type="ECO:0000259" key="2">
    <source>
        <dbReference type="Pfam" id="PF22725"/>
    </source>
</evidence>
<dbReference type="Gene3D" id="3.40.50.720">
    <property type="entry name" value="NAD(P)-binding Rossmann-like Domain"/>
    <property type="match status" value="1"/>
</dbReference>
<dbReference type="InterPro" id="IPR051317">
    <property type="entry name" value="Gfo/Idh/MocA_oxidoreduct"/>
</dbReference>
<dbReference type="PANTHER" id="PTHR43708">
    <property type="entry name" value="CONSERVED EXPRESSED OXIDOREDUCTASE (EUROFUNG)"/>
    <property type="match status" value="1"/>
</dbReference>
<dbReference type="Proteomes" id="UP000266649">
    <property type="component" value="Unassembled WGS sequence"/>
</dbReference>
<dbReference type="SUPFAM" id="SSF55347">
    <property type="entry name" value="Glyceraldehyde-3-phosphate dehydrogenase-like, C-terminal domain"/>
    <property type="match status" value="1"/>
</dbReference>
<dbReference type="InterPro" id="IPR055170">
    <property type="entry name" value="GFO_IDH_MocA-like_dom"/>
</dbReference>
<dbReference type="Pfam" id="PF01408">
    <property type="entry name" value="GFO_IDH_MocA"/>
    <property type="match status" value="1"/>
</dbReference>
<dbReference type="SUPFAM" id="SSF51735">
    <property type="entry name" value="NAD(P)-binding Rossmann-fold domains"/>
    <property type="match status" value="1"/>
</dbReference>
<evidence type="ECO:0000313" key="4">
    <source>
        <dbReference type="Proteomes" id="UP000266649"/>
    </source>
</evidence>
<dbReference type="EMBL" id="QXXQ01000017">
    <property type="protein sequence ID" value="RID90102.1"/>
    <property type="molecule type" value="Genomic_DNA"/>
</dbReference>
<organism evidence="3 4">
    <name type="scientific">Gemmobacter lutimaris</name>
    <dbReference type="NCBI Taxonomy" id="2306023"/>
    <lineage>
        <taxon>Bacteria</taxon>
        <taxon>Pseudomonadati</taxon>
        <taxon>Pseudomonadota</taxon>
        <taxon>Alphaproteobacteria</taxon>
        <taxon>Rhodobacterales</taxon>
        <taxon>Paracoccaceae</taxon>
        <taxon>Gemmobacter</taxon>
    </lineage>
</organism>
<feature type="domain" description="GFO/IDH/MocA-like oxidoreductase" evidence="2">
    <location>
        <begin position="156"/>
        <end position="285"/>
    </location>
</feature>
<dbReference type="InterPro" id="IPR036291">
    <property type="entry name" value="NAD(P)-bd_dom_sf"/>
</dbReference>
<name>A0A398BI80_9RHOB</name>
<dbReference type="GO" id="GO:0000166">
    <property type="term" value="F:nucleotide binding"/>
    <property type="evidence" value="ECO:0007669"/>
    <property type="project" value="InterPro"/>
</dbReference>
<reference evidence="3 4" key="1">
    <citation type="submission" date="2018-09" db="EMBL/GenBank/DDBJ databases">
        <title>Gemmobacter lutimaris sp. nov., a marine bacterium isolated from tidal flat.</title>
        <authorList>
            <person name="Lee D.W."/>
            <person name="Yoo Y."/>
            <person name="Kim J.-J."/>
            <person name="Kim B.S."/>
        </authorList>
    </citation>
    <scope>NUCLEOTIDE SEQUENCE [LARGE SCALE GENOMIC DNA]</scope>
    <source>
        <strain evidence="3 4">YJ-T1-11</strain>
    </source>
</reference>
<dbReference type="Pfam" id="PF22725">
    <property type="entry name" value="GFO_IDH_MocA_C3"/>
    <property type="match status" value="1"/>
</dbReference>
<keyword evidence="4" id="KW-1185">Reference proteome</keyword>
<dbReference type="RefSeq" id="WP_119136482.1">
    <property type="nucleotide sequence ID" value="NZ_QXXQ01000017.1"/>
</dbReference>
<evidence type="ECO:0000259" key="1">
    <source>
        <dbReference type="Pfam" id="PF01408"/>
    </source>
</evidence>
<dbReference type="PANTHER" id="PTHR43708:SF3">
    <property type="entry name" value="OXIDOREDUCTASE"/>
    <property type="match status" value="1"/>
</dbReference>
<accession>A0A398BI80</accession>
<dbReference type="Gene3D" id="3.30.360.10">
    <property type="entry name" value="Dihydrodipicolinate Reductase, domain 2"/>
    <property type="match status" value="1"/>
</dbReference>
<gene>
    <name evidence="3" type="ORF">D2N39_19640</name>
</gene>
<sequence>MSFTDKSDLRLPPLGRRLRLGFVGGGRGGLVGAWHFSGARLSNHWEVVAGALSTRPENAAASARDWCIAADRSYSDYRLMAATEAARPDGIEAVSICTPNNSHADIAAAFLRAGIDVILDKPMTSVTADARMLVEVQRATGVSLTMTYPFSHHAMVRQARALIARGEIGRIRQVHVEYLQDWNFAAQEAGNIGWRQDPSVVGRSSIVGDIGTHAYHLLHTMTGLDVAEVRADMFVCGGAKPQPDTAHIGLRLTNGAPGLLHLSNATIGQYCGLRIRIWGDRGALEWDQETPERLRLIPLEQEERIFLRGARQGVLPEAEHLIHLPRGHGETLTDAWANLYAEAGVLVASRRSGTDLGLAPLVLSGAADGLRGMTFIDACADSWEAGGRWTALAG</sequence>
<dbReference type="AlphaFoldDB" id="A0A398BI80"/>
<comment type="caution">
    <text evidence="3">The sequence shown here is derived from an EMBL/GenBank/DDBJ whole genome shotgun (WGS) entry which is preliminary data.</text>
</comment>